<accession>A0A0E4CTA8</accession>
<gene>
    <name evidence="3" type="ORF">BN1356_01855</name>
</gene>
<dbReference type="InterPro" id="IPR000086">
    <property type="entry name" value="NUDIX_hydrolase_dom"/>
</dbReference>
<evidence type="ECO:0000259" key="2">
    <source>
        <dbReference type="PROSITE" id="PS51462"/>
    </source>
</evidence>
<dbReference type="SUPFAM" id="SSF55811">
    <property type="entry name" value="Nudix"/>
    <property type="match status" value="1"/>
</dbReference>
<dbReference type="STRING" id="1608583.BN1356_01855"/>
<dbReference type="PROSITE" id="PS51462">
    <property type="entry name" value="NUDIX"/>
    <property type="match status" value="1"/>
</dbReference>
<keyword evidence="4" id="KW-1185">Reference proteome</keyword>
<dbReference type="Gene3D" id="3.90.79.10">
    <property type="entry name" value="Nucleoside Triphosphate Pyrophosphohydrolase"/>
    <property type="match status" value="1"/>
</dbReference>
<name>A0A0E4CTA8_9STRE</name>
<dbReference type="PANTHER" id="PTHR43736">
    <property type="entry name" value="ADP-RIBOSE PYROPHOSPHATASE"/>
    <property type="match status" value="1"/>
</dbReference>
<dbReference type="InterPro" id="IPR015797">
    <property type="entry name" value="NUDIX_hydrolase-like_dom_sf"/>
</dbReference>
<feature type="domain" description="Nudix hydrolase" evidence="2">
    <location>
        <begin position="68"/>
        <end position="193"/>
    </location>
</feature>
<dbReference type="RefSeq" id="WP_093651056.1">
    <property type="nucleotide sequence ID" value="NZ_CTEN01000004.1"/>
</dbReference>
<sequence>MDNEDKWLEWAVRLQAIAQTGLAYTKDVFDKERFEEIRQIAAEMLVIPSGLPLEKVEDLFCNESGYQTPKIDTRAAIFKEEKILLVQESDGRWALPGGWCDVDQSVMDNTIKEVKEEAGLDARAERVIAILDKAKNNPAQSAHHVTKIFILCTSLGGKFAANSETIACDYFGLDELPVLSEGKTTAKQIAMCFEAATDPHWQTRFD</sequence>
<dbReference type="Pfam" id="PF12535">
    <property type="entry name" value="Nudix_N"/>
    <property type="match status" value="1"/>
</dbReference>
<evidence type="ECO:0000256" key="1">
    <source>
        <dbReference type="ARBA" id="ARBA00005582"/>
    </source>
</evidence>
<dbReference type="Pfam" id="PF00293">
    <property type="entry name" value="NUDIX"/>
    <property type="match status" value="1"/>
</dbReference>
<dbReference type="InterPro" id="IPR059176">
    <property type="entry name" value="UDP-X_N"/>
</dbReference>
<dbReference type="EMBL" id="CTEN01000004">
    <property type="protein sequence ID" value="CQR25508.1"/>
    <property type="molecule type" value="Genomic_DNA"/>
</dbReference>
<dbReference type="PANTHER" id="PTHR43736:SF1">
    <property type="entry name" value="DIHYDRONEOPTERIN TRIPHOSPHATE DIPHOSPHATASE"/>
    <property type="match status" value="1"/>
</dbReference>
<protein>
    <submittedName>
        <fullName evidence="3">ADP-ribose pyrophosphatase</fullName>
    </submittedName>
</protein>
<reference evidence="4" key="1">
    <citation type="submission" date="2015-03" db="EMBL/GenBank/DDBJ databases">
        <authorList>
            <person name="Urmite Genomes"/>
        </authorList>
    </citation>
    <scope>NUCLEOTIDE SEQUENCE [LARGE SCALE GENOMIC DNA]</scope>
    <source>
        <strain evidence="4">FF10</strain>
    </source>
</reference>
<evidence type="ECO:0000313" key="4">
    <source>
        <dbReference type="Proteomes" id="UP000198604"/>
    </source>
</evidence>
<dbReference type="AlphaFoldDB" id="A0A0E4CTA8"/>
<dbReference type="CDD" id="cd18889">
    <property type="entry name" value="NUDIX_ADPRase"/>
    <property type="match status" value="1"/>
</dbReference>
<dbReference type="Gene3D" id="6.10.250.1120">
    <property type="match status" value="1"/>
</dbReference>
<proteinExistence type="inferred from homology"/>
<comment type="similarity">
    <text evidence="1">Belongs to the Nudix hydrolase family.</text>
</comment>
<organism evidence="3 4">
    <name type="scientific">Streptococcus varani</name>
    <dbReference type="NCBI Taxonomy" id="1608583"/>
    <lineage>
        <taxon>Bacteria</taxon>
        <taxon>Bacillati</taxon>
        <taxon>Bacillota</taxon>
        <taxon>Bacilli</taxon>
        <taxon>Lactobacillales</taxon>
        <taxon>Streptococcaceae</taxon>
        <taxon>Streptococcus</taxon>
    </lineage>
</organism>
<evidence type="ECO:0000313" key="3">
    <source>
        <dbReference type="EMBL" id="CQR25508.1"/>
    </source>
</evidence>
<dbReference type="OrthoDB" id="9804442at2"/>
<dbReference type="Proteomes" id="UP000198604">
    <property type="component" value="Unassembled WGS sequence"/>
</dbReference>